<keyword evidence="1" id="KW-0614">Plasmid</keyword>
<proteinExistence type="predicted"/>
<gene>
    <name evidence="1" type="ORF">B7C51_25100</name>
</gene>
<geneLocation type="plasmid" evidence="2">
    <name>pplp3</name>
</geneLocation>
<dbReference type="EMBL" id="CP020558">
    <property type="protein sequence ID" value="ARF70752.1"/>
    <property type="molecule type" value="Genomic_DNA"/>
</dbReference>
<reference evidence="1 2" key="1">
    <citation type="submission" date="2017-03" db="EMBL/GenBank/DDBJ databases">
        <title>Paenibacillus larvae genome sequencing.</title>
        <authorList>
            <person name="Dingman D.W."/>
        </authorList>
    </citation>
    <scope>NUCLEOTIDE SEQUENCE [LARGE SCALE GENOMIC DNA]</scope>
    <source>
        <strain evidence="1 2">SAG 10367</strain>
        <plasmid evidence="2">pplp3</plasmid>
    </source>
</reference>
<protein>
    <submittedName>
        <fullName evidence="1">Uncharacterized protein</fullName>
    </submittedName>
</protein>
<evidence type="ECO:0000313" key="2">
    <source>
        <dbReference type="Proteomes" id="UP000192727"/>
    </source>
</evidence>
<dbReference type="AlphaFoldDB" id="A0A1V0UZU6"/>
<dbReference type="Proteomes" id="UP000192727">
    <property type="component" value="Plasmid pPLP3"/>
</dbReference>
<accession>A0A1V0UZU6</accession>
<evidence type="ECO:0000313" key="1">
    <source>
        <dbReference type="EMBL" id="ARF70752.1"/>
    </source>
</evidence>
<dbReference type="RefSeq" id="WP_083041733.1">
    <property type="nucleotide sequence ID" value="NZ_CP020558.1"/>
</dbReference>
<name>A0A1V0UZU6_9BACL</name>
<organism evidence="1 2">
    <name type="scientific">Paenibacillus larvae subsp. pulvifaciens</name>
    <dbReference type="NCBI Taxonomy" id="1477"/>
    <lineage>
        <taxon>Bacteria</taxon>
        <taxon>Bacillati</taxon>
        <taxon>Bacillota</taxon>
        <taxon>Bacilli</taxon>
        <taxon>Bacillales</taxon>
        <taxon>Paenibacillaceae</taxon>
        <taxon>Paenibacillus</taxon>
    </lineage>
</organism>
<sequence length="247" mass="29397">MNQRAIYMPNEIFSDLASSQIRNSRHRAFSYSYLYFVSYLYRYCEYYKKNKMTQLEIKKQLGISEKEKRVDYLIKKDGILDKMGYTLTTTNYPLSWSIGKEECLQFYTVDEYNKSNMIIENTRNFKVKYPIKCFYRTVESKNRKVLDGTYFETSNTHRIDHNKFIVIMKENDLGVMGLFIFGYIKMMTDMYKNYQVPTRTLSAKLGISNQTLNMYLKKMSSNDVNLIKIKRKRFIGKGGEANEYTID</sequence>